<evidence type="ECO:0000313" key="2">
    <source>
        <dbReference type="Proteomes" id="UP000054270"/>
    </source>
</evidence>
<sequence length="66" mass="7623">MRPVRPKAGSSAAGYSSDWDEMRQTHNNMRWGWVPRTHVQDARTFLQEDSITIESGLCIRRCNSTQ</sequence>
<protein>
    <submittedName>
        <fullName evidence="1">Uncharacterized protein</fullName>
    </submittedName>
</protein>
<gene>
    <name evidence="1" type="ORF">HYPSUDRAFT_45569</name>
</gene>
<name>A0A0D2PD00_HYPSF</name>
<proteinExistence type="predicted"/>
<keyword evidence="2" id="KW-1185">Reference proteome</keyword>
<organism evidence="1 2">
    <name type="scientific">Hypholoma sublateritium (strain FD-334 SS-4)</name>
    <dbReference type="NCBI Taxonomy" id="945553"/>
    <lineage>
        <taxon>Eukaryota</taxon>
        <taxon>Fungi</taxon>
        <taxon>Dikarya</taxon>
        <taxon>Basidiomycota</taxon>
        <taxon>Agaricomycotina</taxon>
        <taxon>Agaricomycetes</taxon>
        <taxon>Agaricomycetidae</taxon>
        <taxon>Agaricales</taxon>
        <taxon>Agaricineae</taxon>
        <taxon>Strophariaceae</taxon>
        <taxon>Hypholoma</taxon>
    </lineage>
</organism>
<accession>A0A0D2PD00</accession>
<evidence type="ECO:0000313" key="1">
    <source>
        <dbReference type="EMBL" id="KJA18120.1"/>
    </source>
</evidence>
<dbReference type="Proteomes" id="UP000054270">
    <property type="component" value="Unassembled WGS sequence"/>
</dbReference>
<dbReference type="AlphaFoldDB" id="A0A0D2PD00"/>
<reference evidence="2" key="1">
    <citation type="submission" date="2014-04" db="EMBL/GenBank/DDBJ databases">
        <title>Evolutionary Origins and Diversification of the Mycorrhizal Mutualists.</title>
        <authorList>
            <consortium name="DOE Joint Genome Institute"/>
            <consortium name="Mycorrhizal Genomics Consortium"/>
            <person name="Kohler A."/>
            <person name="Kuo A."/>
            <person name="Nagy L.G."/>
            <person name="Floudas D."/>
            <person name="Copeland A."/>
            <person name="Barry K.W."/>
            <person name="Cichocki N."/>
            <person name="Veneault-Fourrey C."/>
            <person name="LaButti K."/>
            <person name="Lindquist E.A."/>
            <person name="Lipzen A."/>
            <person name="Lundell T."/>
            <person name="Morin E."/>
            <person name="Murat C."/>
            <person name="Riley R."/>
            <person name="Ohm R."/>
            <person name="Sun H."/>
            <person name="Tunlid A."/>
            <person name="Henrissat B."/>
            <person name="Grigoriev I.V."/>
            <person name="Hibbett D.S."/>
            <person name="Martin F."/>
        </authorList>
    </citation>
    <scope>NUCLEOTIDE SEQUENCE [LARGE SCALE GENOMIC DNA]</scope>
    <source>
        <strain evidence="2">FD-334 SS-4</strain>
    </source>
</reference>
<dbReference type="EMBL" id="KN817593">
    <property type="protein sequence ID" value="KJA18120.1"/>
    <property type="molecule type" value="Genomic_DNA"/>
</dbReference>